<dbReference type="SMART" id="SM00900">
    <property type="entry name" value="FMN_bind"/>
    <property type="match status" value="1"/>
</dbReference>
<feature type="region of interest" description="Disordered" evidence="1">
    <location>
        <begin position="47"/>
        <end position="95"/>
    </location>
</feature>
<dbReference type="Proteomes" id="UP000216451">
    <property type="component" value="Unassembled WGS sequence"/>
</dbReference>
<keyword evidence="2" id="KW-0472">Membrane</keyword>
<dbReference type="Pfam" id="PF04205">
    <property type="entry name" value="FMN_bind"/>
    <property type="match status" value="1"/>
</dbReference>
<name>A0A261G8Q3_9BIFI</name>
<evidence type="ECO:0000313" key="5">
    <source>
        <dbReference type="Proteomes" id="UP000216451"/>
    </source>
</evidence>
<dbReference type="Gene3D" id="3.90.1010.20">
    <property type="match status" value="1"/>
</dbReference>
<reference evidence="4 5" key="1">
    <citation type="journal article" date="2017" name="BMC Genomics">
        <title>Comparative genomic and phylogenomic analyses of the Bifidobacteriaceae family.</title>
        <authorList>
            <person name="Lugli G.A."/>
            <person name="Milani C."/>
            <person name="Turroni F."/>
            <person name="Duranti S."/>
            <person name="Mancabelli L."/>
            <person name="Mangifesta M."/>
            <person name="Ferrario C."/>
            <person name="Modesto M."/>
            <person name="Mattarelli P."/>
            <person name="Jiri K."/>
            <person name="van Sinderen D."/>
            <person name="Ventura M."/>
        </authorList>
    </citation>
    <scope>NUCLEOTIDE SEQUENCE [LARGE SCALE GENOMIC DNA]</scope>
    <source>
        <strain evidence="4 5">LMG 28769</strain>
    </source>
</reference>
<dbReference type="AlphaFoldDB" id="A0A261G8Q3"/>
<organism evidence="4 5">
    <name type="scientific">Bifidobacterium aquikefiri</name>
    <dbReference type="NCBI Taxonomy" id="1653207"/>
    <lineage>
        <taxon>Bacteria</taxon>
        <taxon>Bacillati</taxon>
        <taxon>Actinomycetota</taxon>
        <taxon>Actinomycetes</taxon>
        <taxon>Bifidobacteriales</taxon>
        <taxon>Bifidobacteriaceae</taxon>
        <taxon>Bifidobacterium</taxon>
    </lineage>
</organism>
<feature type="transmembrane region" description="Helical" evidence="2">
    <location>
        <begin position="15"/>
        <end position="37"/>
    </location>
</feature>
<accession>A0A261G8Q3</accession>
<evidence type="ECO:0000313" key="4">
    <source>
        <dbReference type="EMBL" id="OZG67811.1"/>
    </source>
</evidence>
<keyword evidence="5" id="KW-1185">Reference proteome</keyword>
<feature type="compositionally biased region" description="Low complexity" evidence="1">
    <location>
        <begin position="47"/>
        <end position="93"/>
    </location>
</feature>
<dbReference type="GO" id="GO:0016020">
    <property type="term" value="C:membrane"/>
    <property type="evidence" value="ECO:0007669"/>
    <property type="project" value="InterPro"/>
</dbReference>
<dbReference type="GO" id="GO:0010181">
    <property type="term" value="F:FMN binding"/>
    <property type="evidence" value="ECO:0007669"/>
    <property type="project" value="InterPro"/>
</dbReference>
<dbReference type="EMBL" id="MWXA01000003">
    <property type="protein sequence ID" value="OZG67811.1"/>
    <property type="molecule type" value="Genomic_DNA"/>
</dbReference>
<comment type="caution">
    <text evidence="4">The sequence shown here is derived from an EMBL/GenBank/DDBJ whole genome shotgun (WGS) entry which is preliminary data.</text>
</comment>
<feature type="domain" description="FMN-binding" evidence="3">
    <location>
        <begin position="107"/>
        <end position="185"/>
    </location>
</feature>
<evidence type="ECO:0000256" key="1">
    <source>
        <dbReference type="SAM" id="MobiDB-lite"/>
    </source>
</evidence>
<sequence length="198" mass="20276">MRHRRTNAHVARRKILGIVFSILIAVSAAIDFLVLFFKPTAETPLATSSASATAAESSSRSGSGTATSSDSASSSSSSTSSSSSSSSSSTSSSKYADGTYTGALVQTNRGDVQVRITVSGGKITNVTAITYPNETSQSQTISAQVIPTFQSEAVKSQNADIQLVSGATETYTGFKGSLQDAINQTMSGSSTSSTQGQS</sequence>
<dbReference type="OrthoDB" id="8099475at2"/>
<dbReference type="InterPro" id="IPR007329">
    <property type="entry name" value="FMN-bd"/>
</dbReference>
<keyword evidence="2" id="KW-0812">Transmembrane</keyword>
<protein>
    <submittedName>
        <fullName evidence="4">FMN-binding protein</fullName>
    </submittedName>
</protein>
<proteinExistence type="predicted"/>
<evidence type="ECO:0000259" key="3">
    <source>
        <dbReference type="SMART" id="SM00900"/>
    </source>
</evidence>
<gene>
    <name evidence="4" type="ORF">BAQU_0455</name>
</gene>
<evidence type="ECO:0000256" key="2">
    <source>
        <dbReference type="SAM" id="Phobius"/>
    </source>
</evidence>
<keyword evidence="2" id="KW-1133">Transmembrane helix</keyword>